<sequence>MLRRDFLRLVAAGALAMFVGFGTTACKSETDQVKDAASALLESYVVPVPNEDGEEPEDPAWPAADFGDAATMEVLEKYGVIADDWHRHCFKNFSYELGEASVDGDSATVDVTVTNTSLSAALDAAGADFTAFTETQDSEDTYAQGGKAALFSHLVDLVYAHLDANENPVTTTVSLALTKGDDGWAANVSGSEEFFSALYGGSNVIAGLAPVDEGAEAPAEEPAE</sequence>
<gene>
    <name evidence="1" type="ORF">QUW25_08680</name>
</gene>
<organism evidence="1 2">
    <name type="scientific">Thermophilibacter provencensis</name>
    <dbReference type="NCBI Taxonomy" id="1852386"/>
    <lineage>
        <taxon>Bacteria</taxon>
        <taxon>Bacillati</taxon>
        <taxon>Actinomycetota</taxon>
        <taxon>Coriobacteriia</taxon>
        <taxon>Coriobacteriales</taxon>
        <taxon>Atopobiaceae</taxon>
        <taxon>Thermophilibacter</taxon>
    </lineage>
</organism>
<dbReference type="RefSeq" id="WP_289511814.1">
    <property type="nucleotide sequence ID" value="NZ_JAUDEA010000016.1"/>
</dbReference>
<protein>
    <submittedName>
        <fullName evidence="1">Uncharacterized protein</fullName>
    </submittedName>
</protein>
<evidence type="ECO:0000313" key="1">
    <source>
        <dbReference type="EMBL" id="MDM8271737.1"/>
    </source>
</evidence>
<dbReference type="PROSITE" id="PS51257">
    <property type="entry name" value="PROKAR_LIPOPROTEIN"/>
    <property type="match status" value="1"/>
</dbReference>
<dbReference type="Proteomes" id="UP001529256">
    <property type="component" value="Unassembled WGS sequence"/>
</dbReference>
<keyword evidence="2" id="KW-1185">Reference proteome</keyword>
<name>A0ABT7V559_9ACTN</name>
<accession>A0ABT7V559</accession>
<proteinExistence type="predicted"/>
<dbReference type="EMBL" id="JAUDEA010000016">
    <property type="protein sequence ID" value="MDM8271737.1"/>
    <property type="molecule type" value="Genomic_DNA"/>
</dbReference>
<comment type="caution">
    <text evidence="1">The sequence shown here is derived from an EMBL/GenBank/DDBJ whole genome shotgun (WGS) entry which is preliminary data.</text>
</comment>
<reference evidence="1" key="2">
    <citation type="submission" date="2023-06" db="EMBL/GenBank/DDBJ databases">
        <authorList>
            <person name="Zeman M."/>
            <person name="Kubasova T."/>
            <person name="Jahodarova E."/>
            <person name="Nykrynova M."/>
            <person name="Rychlik I."/>
        </authorList>
    </citation>
    <scope>NUCLEOTIDE SEQUENCE</scope>
    <source>
        <strain evidence="1">153_Feed</strain>
    </source>
</reference>
<reference evidence="1" key="1">
    <citation type="submission" date="2023-06" db="EMBL/GenBank/DDBJ databases">
        <title>Identification and characterization of horizontal gene transfer across gut microbiota members of farm animals based on homology search.</title>
        <authorList>
            <person name="Schwarzerova J."/>
            <person name="Nykrynova M."/>
            <person name="Jureckova K."/>
            <person name="Cejkova D."/>
            <person name="Rychlik I."/>
        </authorList>
    </citation>
    <scope>NUCLEOTIDE SEQUENCE</scope>
    <source>
        <strain evidence="1">153_Feed</strain>
    </source>
</reference>
<evidence type="ECO:0000313" key="2">
    <source>
        <dbReference type="Proteomes" id="UP001529256"/>
    </source>
</evidence>